<name>A0A9P8Q0Q4_WICPI</name>
<evidence type="ECO:0000256" key="6">
    <source>
        <dbReference type="PROSITE-ProRule" id="PRU00176"/>
    </source>
</evidence>
<evidence type="ECO:0000313" key="10">
    <source>
        <dbReference type="Proteomes" id="UP000774326"/>
    </source>
</evidence>
<evidence type="ECO:0000256" key="4">
    <source>
        <dbReference type="ARBA" id="ARBA00022884"/>
    </source>
</evidence>
<dbReference type="PROSITE" id="PS50102">
    <property type="entry name" value="RRM"/>
    <property type="match status" value="2"/>
</dbReference>
<evidence type="ECO:0000259" key="8">
    <source>
        <dbReference type="PROSITE" id="PS50102"/>
    </source>
</evidence>
<evidence type="ECO:0000256" key="1">
    <source>
        <dbReference type="ARBA" id="ARBA00004123"/>
    </source>
</evidence>
<dbReference type="Pfam" id="PF00076">
    <property type="entry name" value="RRM_1"/>
    <property type="match status" value="2"/>
</dbReference>
<keyword evidence="10" id="KW-1185">Reference proteome</keyword>
<comment type="subcellular location">
    <subcellularLocation>
        <location evidence="1">Nucleus</location>
    </subcellularLocation>
</comment>
<evidence type="ECO:0000256" key="5">
    <source>
        <dbReference type="ARBA" id="ARBA00023242"/>
    </source>
</evidence>
<dbReference type="GO" id="GO:0071011">
    <property type="term" value="C:precatalytic spliceosome"/>
    <property type="evidence" value="ECO:0007669"/>
    <property type="project" value="TreeGrafter"/>
</dbReference>
<dbReference type="AlphaFoldDB" id="A0A9P8Q0Q4"/>
<sequence>MSVKRERNQDASIYVGNLDEKITESLLYELFIQAGPVISVRLPKDRVLKTHQGYGFVEFQNESDVQYAENVFQGIRLFGRTLKINKVGTSHSAATTTATSASTTKNKNGEDSQINANEPKNNTKPNSTANDKHLVELGCTLFVNNLDPMVTQKLLTSIFKQFGELYKPVELLDSKNSKYSFIYYKNFHDSDLALEKMNNQFILDKKINVDYAMDKEKGTKHGSQIERLLMEKAQQNNYTL</sequence>
<dbReference type="InterPro" id="IPR035979">
    <property type="entry name" value="RBD_domain_sf"/>
</dbReference>
<dbReference type="GO" id="GO:0048026">
    <property type="term" value="P:positive regulation of mRNA splicing, via spliceosome"/>
    <property type="evidence" value="ECO:0007669"/>
    <property type="project" value="TreeGrafter"/>
</dbReference>
<evidence type="ECO:0000256" key="7">
    <source>
        <dbReference type="SAM" id="MobiDB-lite"/>
    </source>
</evidence>
<dbReference type="CDD" id="cd12334">
    <property type="entry name" value="RRM1_SF3B4"/>
    <property type="match status" value="1"/>
</dbReference>
<organism evidence="9 10">
    <name type="scientific">Wickerhamomyces pijperi</name>
    <name type="common">Yeast</name>
    <name type="synonym">Pichia pijperi</name>
    <dbReference type="NCBI Taxonomy" id="599730"/>
    <lineage>
        <taxon>Eukaryota</taxon>
        <taxon>Fungi</taxon>
        <taxon>Dikarya</taxon>
        <taxon>Ascomycota</taxon>
        <taxon>Saccharomycotina</taxon>
        <taxon>Saccharomycetes</taxon>
        <taxon>Phaffomycetales</taxon>
        <taxon>Wickerhamomycetaceae</taxon>
        <taxon>Wickerhamomyces</taxon>
    </lineage>
</organism>
<dbReference type="GO" id="GO:0005730">
    <property type="term" value="C:nucleolus"/>
    <property type="evidence" value="ECO:0007669"/>
    <property type="project" value="TreeGrafter"/>
</dbReference>
<feature type="domain" description="RRM" evidence="8">
    <location>
        <begin position="139"/>
        <end position="214"/>
    </location>
</feature>
<dbReference type="OrthoDB" id="10259687at2759"/>
<accession>A0A9P8Q0Q4</accession>
<reference evidence="9" key="1">
    <citation type="journal article" date="2021" name="Open Biol.">
        <title>Shared evolutionary footprints suggest mitochondrial oxidative damage underlies multiple complex I losses in fungi.</title>
        <authorList>
            <person name="Schikora-Tamarit M.A."/>
            <person name="Marcet-Houben M."/>
            <person name="Nosek J."/>
            <person name="Gabaldon T."/>
        </authorList>
    </citation>
    <scope>NUCLEOTIDE SEQUENCE</scope>
    <source>
        <strain evidence="9">CBS2887</strain>
    </source>
</reference>
<dbReference type="FunFam" id="3.30.70.330:FF:000505">
    <property type="entry name" value="Splicing factor 3B subunit 4"/>
    <property type="match status" value="1"/>
</dbReference>
<dbReference type="InterPro" id="IPR012677">
    <property type="entry name" value="Nucleotide-bd_a/b_plait_sf"/>
</dbReference>
<dbReference type="GO" id="GO:0003723">
    <property type="term" value="F:RNA binding"/>
    <property type="evidence" value="ECO:0007669"/>
    <property type="project" value="UniProtKB-UniRule"/>
</dbReference>
<proteinExistence type="inferred from homology"/>
<dbReference type="InterPro" id="IPR000504">
    <property type="entry name" value="RRM_dom"/>
</dbReference>
<dbReference type="PANTHER" id="PTHR48030">
    <property type="entry name" value="SPLICING FACTOR 3B SUBUNIT 4"/>
    <property type="match status" value="1"/>
</dbReference>
<dbReference type="SUPFAM" id="SSF54928">
    <property type="entry name" value="RNA-binding domain, RBD"/>
    <property type="match status" value="2"/>
</dbReference>
<dbReference type="InterPro" id="IPR052084">
    <property type="entry name" value="SF3B4_spliceosome_assoc"/>
</dbReference>
<evidence type="ECO:0000313" key="9">
    <source>
        <dbReference type="EMBL" id="KAH3681085.1"/>
    </source>
</evidence>
<evidence type="ECO:0000256" key="3">
    <source>
        <dbReference type="ARBA" id="ARBA00022737"/>
    </source>
</evidence>
<keyword evidence="3" id="KW-0677">Repeat</keyword>
<comment type="caution">
    <text evidence="9">The sequence shown here is derived from an EMBL/GenBank/DDBJ whole genome shotgun (WGS) entry which is preliminary data.</text>
</comment>
<dbReference type="InterPro" id="IPR034158">
    <property type="entry name" value="SF3B4_RRM1"/>
</dbReference>
<keyword evidence="5" id="KW-0539">Nucleus</keyword>
<dbReference type="PANTHER" id="PTHR48030:SF3">
    <property type="entry name" value="SPLICING FACTOR 3B SUBUNIT 4"/>
    <property type="match status" value="1"/>
</dbReference>
<dbReference type="EMBL" id="JAEUBG010004599">
    <property type="protein sequence ID" value="KAH3681085.1"/>
    <property type="molecule type" value="Genomic_DNA"/>
</dbReference>
<comment type="similarity">
    <text evidence="2">Belongs to the SF3B4 family.</text>
</comment>
<dbReference type="Gene3D" id="3.30.70.330">
    <property type="match status" value="2"/>
</dbReference>
<feature type="region of interest" description="Disordered" evidence="7">
    <location>
        <begin position="93"/>
        <end position="129"/>
    </location>
</feature>
<reference evidence="9" key="2">
    <citation type="submission" date="2021-01" db="EMBL/GenBank/DDBJ databases">
        <authorList>
            <person name="Schikora-Tamarit M.A."/>
        </authorList>
    </citation>
    <scope>NUCLEOTIDE SEQUENCE</scope>
    <source>
        <strain evidence="9">CBS2887</strain>
    </source>
</reference>
<feature type="domain" description="RRM" evidence="8">
    <location>
        <begin position="11"/>
        <end position="89"/>
    </location>
</feature>
<gene>
    <name evidence="9" type="ORF">WICPIJ_007945</name>
</gene>
<keyword evidence="4 6" id="KW-0694">RNA-binding</keyword>
<feature type="compositionally biased region" description="Polar residues" evidence="7">
    <location>
        <begin position="111"/>
        <end position="129"/>
    </location>
</feature>
<dbReference type="Proteomes" id="UP000774326">
    <property type="component" value="Unassembled WGS sequence"/>
</dbReference>
<protein>
    <recommendedName>
        <fullName evidence="8">RRM domain-containing protein</fullName>
    </recommendedName>
</protein>
<dbReference type="SMART" id="SM00360">
    <property type="entry name" value="RRM"/>
    <property type="match status" value="2"/>
</dbReference>
<feature type="compositionally biased region" description="Low complexity" evidence="7">
    <location>
        <begin position="93"/>
        <end position="104"/>
    </location>
</feature>
<evidence type="ECO:0000256" key="2">
    <source>
        <dbReference type="ARBA" id="ARBA00008363"/>
    </source>
</evidence>